<comment type="caution">
    <text evidence="3">The sequence shown here is derived from an EMBL/GenBank/DDBJ whole genome shotgun (WGS) entry which is preliminary data.</text>
</comment>
<keyword evidence="2" id="KW-1133">Transmembrane helix</keyword>
<evidence type="ECO:0000256" key="1">
    <source>
        <dbReference type="SAM" id="MobiDB-lite"/>
    </source>
</evidence>
<protein>
    <recommendedName>
        <fullName evidence="5">Annexin A7</fullName>
    </recommendedName>
</protein>
<feature type="transmembrane region" description="Helical" evidence="2">
    <location>
        <begin position="172"/>
        <end position="196"/>
    </location>
</feature>
<feature type="region of interest" description="Disordered" evidence="1">
    <location>
        <begin position="138"/>
        <end position="161"/>
    </location>
</feature>
<feature type="region of interest" description="Disordered" evidence="1">
    <location>
        <begin position="1"/>
        <end position="28"/>
    </location>
</feature>
<accession>A0A854D5F8</accession>
<feature type="transmembrane region" description="Helical" evidence="2">
    <location>
        <begin position="387"/>
        <end position="410"/>
    </location>
</feature>
<feature type="compositionally biased region" description="Polar residues" evidence="1">
    <location>
        <begin position="466"/>
        <end position="490"/>
    </location>
</feature>
<sequence length="490" mass="51911">MTYPSPHPGPPQGQGGSPNSPNSPYAPYSAHATYAAYGQQPTNAPYAGAAYGQMPTPAGQASYAPPEQLAIPTQSVHQPPRAAGIPGQPYPPAQAPAPQYPAGPAASPQYQPYQPYQQEYESSGSTYLSGAVTAPGYSAGSQSPLRGRPGTQTTSSQTIGTGNYVPWRGEKAAALIMMLVACALASIIYVTFLLNFWRTGGWINFIVTTLMFIVATPMIWWIYFGLRHLTRNQPVSEMTGLALWFGYGVLNMPTGVPSKDPYADLQNVVIVLLFVVTTVGAILTIRLNQRLRNARPWTVTLALGACQFVLLNSALRFASFGISAFTALSNGRSVSQYTTNAWFTWSSSGGIGIPLAPGLFILTTITSLAAVGLFLGARSPYSKAFRITSVTTACLLALYNLVVVIAYGLPTSGEYAYSPSDTGMEVMVIIIHGAVLIGAALAAGRHARVAPPTGSGTYGSGAANVPSAQGMQSRFRQYGRPSQSPLRSEY</sequence>
<proteinExistence type="predicted"/>
<dbReference type="AlphaFoldDB" id="A0A854D5F8"/>
<feature type="compositionally biased region" description="Pro residues" evidence="1">
    <location>
        <begin position="1"/>
        <end position="11"/>
    </location>
</feature>
<feature type="region of interest" description="Disordered" evidence="1">
    <location>
        <begin position="41"/>
        <end position="111"/>
    </location>
</feature>
<feature type="compositionally biased region" description="Pro residues" evidence="1">
    <location>
        <begin position="88"/>
        <end position="101"/>
    </location>
</feature>
<feature type="transmembrane region" description="Helical" evidence="2">
    <location>
        <begin position="422"/>
        <end position="443"/>
    </location>
</feature>
<reference evidence="3 4" key="1">
    <citation type="submission" date="2016-12" db="EMBL/GenBank/DDBJ databases">
        <title>Genomic comparison of strains in the 'Actinomyces naeslundii' group.</title>
        <authorList>
            <person name="Mughal S.R."/>
            <person name="Do T."/>
            <person name="Gilbert S.C."/>
            <person name="Witherden E.A."/>
            <person name="Didelot X."/>
            <person name="Beighton D."/>
        </authorList>
    </citation>
    <scope>NUCLEOTIDE SEQUENCE [LARGE SCALE GENOMIC DNA]</scope>
    <source>
        <strain evidence="3 4">NCTC 10301</strain>
    </source>
</reference>
<evidence type="ECO:0008006" key="5">
    <source>
        <dbReference type="Google" id="ProtNLM"/>
    </source>
</evidence>
<dbReference type="EMBL" id="MSRR01000010">
    <property type="protein sequence ID" value="OMG36724.1"/>
    <property type="molecule type" value="Genomic_DNA"/>
</dbReference>
<name>A0A854D5F8_ACTNA</name>
<dbReference type="Proteomes" id="UP000187035">
    <property type="component" value="Unassembled WGS sequence"/>
</dbReference>
<evidence type="ECO:0000313" key="4">
    <source>
        <dbReference type="Proteomes" id="UP000187035"/>
    </source>
</evidence>
<feature type="compositionally biased region" description="Low complexity" evidence="1">
    <location>
        <begin position="17"/>
        <end position="28"/>
    </location>
</feature>
<feature type="region of interest" description="Disordered" evidence="1">
    <location>
        <begin position="454"/>
        <end position="490"/>
    </location>
</feature>
<keyword evidence="2" id="KW-0472">Membrane</keyword>
<gene>
    <name evidence="3" type="ORF">BKH33_05970</name>
</gene>
<feature type="transmembrane region" description="Helical" evidence="2">
    <location>
        <begin position="202"/>
        <end position="226"/>
    </location>
</feature>
<feature type="transmembrane region" description="Helical" evidence="2">
    <location>
        <begin position="348"/>
        <end position="375"/>
    </location>
</feature>
<feature type="compositionally biased region" description="Low complexity" evidence="1">
    <location>
        <begin position="102"/>
        <end position="111"/>
    </location>
</feature>
<organism evidence="3 4">
    <name type="scientific">Actinomyces naeslundii</name>
    <dbReference type="NCBI Taxonomy" id="1655"/>
    <lineage>
        <taxon>Bacteria</taxon>
        <taxon>Bacillati</taxon>
        <taxon>Actinomycetota</taxon>
        <taxon>Actinomycetes</taxon>
        <taxon>Actinomycetales</taxon>
        <taxon>Actinomycetaceae</taxon>
        <taxon>Actinomyces</taxon>
    </lineage>
</organism>
<feature type="transmembrane region" description="Helical" evidence="2">
    <location>
        <begin position="268"/>
        <end position="287"/>
    </location>
</feature>
<evidence type="ECO:0000313" key="3">
    <source>
        <dbReference type="EMBL" id="OMG36724.1"/>
    </source>
</evidence>
<feature type="compositionally biased region" description="Low complexity" evidence="1">
    <location>
        <begin position="150"/>
        <end position="161"/>
    </location>
</feature>
<feature type="transmembrane region" description="Helical" evidence="2">
    <location>
        <begin position="299"/>
        <end position="328"/>
    </location>
</feature>
<keyword evidence="2" id="KW-0812">Transmembrane</keyword>
<evidence type="ECO:0000256" key="2">
    <source>
        <dbReference type="SAM" id="Phobius"/>
    </source>
</evidence>